<dbReference type="InterPro" id="IPR007110">
    <property type="entry name" value="Ig-like_dom"/>
</dbReference>
<dbReference type="SMART" id="SM00408">
    <property type="entry name" value="IGc2"/>
    <property type="match status" value="1"/>
</dbReference>
<protein>
    <submittedName>
        <fullName evidence="4">CD79b molecule, immunoglobulin-associated beta</fullName>
    </submittedName>
    <submittedName>
        <fullName evidence="6">Uncharacterized protein cd79b</fullName>
    </submittedName>
</protein>
<dbReference type="Proteomes" id="UP000000437">
    <property type="component" value="Chromosome 12"/>
</dbReference>
<dbReference type="PhylomeDB" id="A0A0R4ID76"/>
<name>A0A0R4ID76_DANRE</name>
<keyword evidence="2" id="KW-0472">Membrane</keyword>
<sequence length="263" mass="29727">MSVLICMFLRSIFTALDLHLLAEAGLCSGELYSFCSLSVTDVYITFRGGFEDFNIMHHFLLGFSVMALIYLSAEGSIIVFQKPRFIGVKTGRTVIIYCVPSNPTRGPARVQWFKNKNYQSSLTNDQRITINDRNNDKNASITLKKVETEDSGTYVCKLNDTFGPGTALQVSRYSEPHAVLMRSRVKDVIIFLQAFLLVLCIVVPLVRLYKLEKKEEAEYEEPEDDHIYEGLEIEQVGGDVYEDISTFAQSSDAAWQVESPCQE</sequence>
<dbReference type="InterPro" id="IPR003599">
    <property type="entry name" value="Ig_sub"/>
</dbReference>
<feature type="transmembrane region" description="Helical" evidence="2">
    <location>
        <begin position="188"/>
        <end position="209"/>
    </location>
</feature>
<dbReference type="SMART" id="SM00409">
    <property type="entry name" value="IG"/>
    <property type="match status" value="1"/>
</dbReference>
<evidence type="ECO:0000256" key="1">
    <source>
        <dbReference type="ARBA" id="ARBA00023319"/>
    </source>
</evidence>
<dbReference type="GeneTree" id="ENSGT00940000154363"/>
<dbReference type="RefSeq" id="XP_073774229.1">
    <property type="nucleotide sequence ID" value="XM_073918128.1"/>
</dbReference>
<evidence type="ECO:0000313" key="4">
    <source>
        <dbReference type="Ensembl" id="ENSDARP00000130568"/>
    </source>
</evidence>
<dbReference type="PANTHER" id="PTHR14334:SF2">
    <property type="entry name" value="B-CELL ANTIGEN RECEPTOR COMPLEX-ASSOCIATED PROTEIN BETA CHAIN"/>
    <property type="match status" value="1"/>
</dbReference>
<proteinExistence type="predicted"/>
<evidence type="ECO:0000313" key="5">
    <source>
        <dbReference type="Proteomes" id="UP000000437"/>
    </source>
</evidence>
<dbReference type="OrthoDB" id="9894386at2759"/>
<reference evidence="6" key="3">
    <citation type="submission" date="2025-04" db="UniProtKB">
        <authorList>
            <consortium name="RefSeq"/>
        </authorList>
    </citation>
    <scope>IDENTIFICATION</scope>
    <source>
        <strain evidence="6">Tuebingen</strain>
    </source>
</reference>
<dbReference type="AGR" id="ZFIN:ZDB-GENE-121219-1"/>
<accession>A0A8M9QMR2</accession>
<organism evidence="4">
    <name type="scientific">Danio rerio</name>
    <name type="common">Zebrafish</name>
    <name type="synonym">Brachydanio rerio</name>
    <dbReference type="NCBI Taxonomy" id="7955"/>
    <lineage>
        <taxon>Eukaryota</taxon>
        <taxon>Metazoa</taxon>
        <taxon>Chordata</taxon>
        <taxon>Craniata</taxon>
        <taxon>Vertebrata</taxon>
        <taxon>Euteleostomi</taxon>
        <taxon>Actinopterygii</taxon>
        <taxon>Neopterygii</taxon>
        <taxon>Teleostei</taxon>
        <taxon>Ostariophysi</taxon>
        <taxon>Cypriniformes</taxon>
        <taxon>Danionidae</taxon>
        <taxon>Danioninae</taxon>
        <taxon>Danio</taxon>
    </lineage>
</organism>
<dbReference type="Pfam" id="PF00047">
    <property type="entry name" value="ig"/>
    <property type="match status" value="1"/>
</dbReference>
<dbReference type="SUPFAM" id="SSF48726">
    <property type="entry name" value="Immunoglobulin"/>
    <property type="match status" value="1"/>
</dbReference>
<dbReference type="PaxDb" id="7955-ENSDARP00000111279"/>
<dbReference type="SMR" id="A0A0R4ID76"/>
<feature type="domain" description="Ig-like" evidence="3">
    <location>
        <begin position="88"/>
        <end position="171"/>
    </location>
</feature>
<reference evidence="4 5" key="1">
    <citation type="journal article" date="2013" name="Nature">
        <title>The zebrafish reference genome sequence and its relationship to the human genome.</title>
        <authorList>
            <consortium name="Genome Reference Consortium Zebrafish"/>
            <person name="Howe K."/>
            <person name="Clark M.D."/>
            <person name="Torroja C.F."/>
            <person name="Torrance J."/>
            <person name="Berthelot C."/>
            <person name="Muffato M."/>
            <person name="Collins J.E."/>
            <person name="Humphray S."/>
            <person name="McLaren K."/>
            <person name="Matthews L."/>
            <person name="McLaren S."/>
            <person name="Sealy I."/>
            <person name="Caccamo M."/>
            <person name="Churcher C."/>
            <person name="Scott C."/>
            <person name="Barrett J.C."/>
            <person name="Koch R."/>
            <person name="Rauch G.J."/>
            <person name="White S."/>
            <person name="Chow W."/>
            <person name="Kilian B."/>
            <person name="Quintais L.T."/>
            <person name="Guerra-Assuncao J.A."/>
            <person name="Zhou Y."/>
            <person name="Gu Y."/>
            <person name="Yen J."/>
            <person name="Vogel J.H."/>
            <person name="Eyre T."/>
            <person name="Redmond S."/>
            <person name="Banerjee R."/>
            <person name="Chi J."/>
            <person name="Fu B."/>
            <person name="Langley E."/>
            <person name="Maguire S.F."/>
            <person name="Laird G.K."/>
            <person name="Lloyd D."/>
            <person name="Kenyon E."/>
            <person name="Donaldson S."/>
            <person name="Sehra H."/>
            <person name="Almeida-King J."/>
            <person name="Loveland J."/>
            <person name="Trevanion S."/>
            <person name="Jones M."/>
            <person name="Quail M."/>
            <person name="Willey D."/>
            <person name="Hunt A."/>
            <person name="Burton J."/>
            <person name="Sims S."/>
            <person name="McLay K."/>
            <person name="Plumb B."/>
            <person name="Davis J."/>
            <person name="Clee C."/>
            <person name="Oliver K."/>
            <person name="Clark R."/>
            <person name="Riddle C."/>
            <person name="Elliot D."/>
            <person name="Eliott D."/>
            <person name="Threadgold G."/>
            <person name="Harden G."/>
            <person name="Ware D."/>
            <person name="Begum S."/>
            <person name="Mortimore B."/>
            <person name="Mortimer B."/>
            <person name="Kerry G."/>
            <person name="Heath P."/>
            <person name="Phillimore B."/>
            <person name="Tracey A."/>
            <person name="Corby N."/>
            <person name="Dunn M."/>
            <person name="Johnson C."/>
            <person name="Wood J."/>
            <person name="Clark S."/>
            <person name="Pelan S."/>
            <person name="Griffiths G."/>
            <person name="Smith M."/>
            <person name="Glithero R."/>
            <person name="Howden P."/>
            <person name="Barker N."/>
            <person name="Lloyd C."/>
            <person name="Stevens C."/>
            <person name="Harley J."/>
            <person name="Holt K."/>
            <person name="Panagiotidis G."/>
            <person name="Lovell J."/>
            <person name="Beasley H."/>
            <person name="Henderson C."/>
            <person name="Gordon D."/>
            <person name="Auger K."/>
            <person name="Wright D."/>
            <person name="Collins J."/>
            <person name="Raisen C."/>
            <person name="Dyer L."/>
            <person name="Leung K."/>
            <person name="Robertson L."/>
            <person name="Ambridge K."/>
            <person name="Leongamornlert D."/>
            <person name="McGuire S."/>
            <person name="Gilderthorp R."/>
            <person name="Griffiths C."/>
            <person name="Manthravadi D."/>
            <person name="Nichol S."/>
            <person name="Barker G."/>
            <person name="Whitehead S."/>
            <person name="Kay M."/>
            <person name="Brown J."/>
            <person name="Murnane C."/>
            <person name="Gray E."/>
            <person name="Humphries M."/>
            <person name="Sycamore N."/>
            <person name="Barker D."/>
            <person name="Saunders D."/>
            <person name="Wallis J."/>
            <person name="Babbage A."/>
            <person name="Hammond S."/>
            <person name="Mashreghi-Mohammadi M."/>
            <person name="Barr L."/>
            <person name="Martin S."/>
            <person name="Wray P."/>
            <person name="Ellington A."/>
            <person name="Matthews N."/>
            <person name="Ellwood M."/>
            <person name="Woodmansey R."/>
            <person name="Clark G."/>
            <person name="Cooper J."/>
            <person name="Cooper J."/>
            <person name="Tromans A."/>
            <person name="Grafham D."/>
            <person name="Skuce C."/>
            <person name="Pandian R."/>
            <person name="Andrews R."/>
            <person name="Harrison E."/>
            <person name="Kimberley A."/>
            <person name="Garnett J."/>
            <person name="Fosker N."/>
            <person name="Hall R."/>
            <person name="Garner P."/>
            <person name="Kelly D."/>
            <person name="Bird C."/>
            <person name="Palmer S."/>
            <person name="Gehring I."/>
            <person name="Berger A."/>
            <person name="Dooley C.M."/>
            <person name="Ersan-Urun Z."/>
            <person name="Eser C."/>
            <person name="Geiger H."/>
            <person name="Geisler M."/>
            <person name="Karotki L."/>
            <person name="Kirn A."/>
            <person name="Konantz J."/>
            <person name="Konantz M."/>
            <person name="Oberlander M."/>
            <person name="Rudolph-Geiger S."/>
            <person name="Teucke M."/>
            <person name="Lanz C."/>
            <person name="Raddatz G."/>
            <person name="Osoegawa K."/>
            <person name="Zhu B."/>
            <person name="Rapp A."/>
            <person name="Widaa S."/>
            <person name="Langford C."/>
            <person name="Yang F."/>
            <person name="Schuster S.C."/>
            <person name="Carter N.P."/>
            <person name="Harrow J."/>
            <person name="Ning Z."/>
            <person name="Herrero J."/>
            <person name="Searle S.M."/>
            <person name="Enright A."/>
            <person name="Geisler R."/>
            <person name="Plasterk R.H."/>
            <person name="Lee C."/>
            <person name="Westerfield M."/>
            <person name="de Jong P.J."/>
            <person name="Zon L.I."/>
            <person name="Postlethwait J.H."/>
            <person name="Nusslein-Volhard C."/>
            <person name="Hubbard T.J."/>
            <person name="Roest Crollius H."/>
            <person name="Rogers J."/>
            <person name="Stemple D.L."/>
        </authorList>
    </citation>
    <scope>NUCLEOTIDE SEQUENCE [LARGE SCALE GENOMIC DNA]</scope>
    <source>
        <strain evidence="4">Tuebingen</strain>
    </source>
</reference>
<dbReference type="GeneID" id="100329481"/>
<dbReference type="GO" id="GO:0019815">
    <property type="term" value="C:B cell receptor complex"/>
    <property type="evidence" value="ECO:0000318"/>
    <property type="project" value="GO_Central"/>
</dbReference>
<accession>A0A0R4ID76</accession>
<dbReference type="PROSITE" id="PS50835">
    <property type="entry name" value="IG_LIKE"/>
    <property type="match status" value="1"/>
</dbReference>
<evidence type="ECO:0000256" key="2">
    <source>
        <dbReference type="SAM" id="Phobius"/>
    </source>
</evidence>
<dbReference type="CTD" id="974"/>
<dbReference type="CDD" id="cd00099">
    <property type="entry name" value="IgV"/>
    <property type="match status" value="1"/>
</dbReference>
<dbReference type="GO" id="GO:0030183">
    <property type="term" value="P:B cell differentiation"/>
    <property type="evidence" value="ECO:0000318"/>
    <property type="project" value="GO_Central"/>
</dbReference>
<dbReference type="InterPro" id="IPR013151">
    <property type="entry name" value="Immunoglobulin_dom"/>
</dbReference>
<reference evidence="4" key="2">
    <citation type="submission" date="2015-11" db="UniProtKB">
        <authorList>
            <consortium name="Ensembl"/>
        </authorList>
    </citation>
    <scope>IDENTIFICATION</scope>
    <source>
        <strain evidence="4">Tuebingen</strain>
    </source>
</reference>
<dbReference type="InterPro" id="IPR036179">
    <property type="entry name" value="Ig-like_dom_sf"/>
</dbReference>
<evidence type="ECO:0000313" key="6">
    <source>
        <dbReference type="RefSeq" id="XP_021335890.1"/>
    </source>
</evidence>
<dbReference type="EMBL" id="BX323464">
    <property type="status" value="NOT_ANNOTATED_CDS"/>
    <property type="molecule type" value="Genomic_DNA"/>
</dbReference>
<keyword evidence="5" id="KW-1185">Reference proteome</keyword>
<dbReference type="ZFIN" id="ZDB-GENE-121219-1">
    <property type="gene designation" value="cd79b"/>
</dbReference>
<dbReference type="Ensembl" id="ENSDART00000171507.2">
    <property type="protein sequence ID" value="ENSDARP00000130568.1"/>
    <property type="gene ID" value="ENSDARG00000104691.2"/>
</dbReference>
<keyword evidence="1" id="KW-0393">Immunoglobulin domain</keyword>
<dbReference type="KEGG" id="dre:100329481"/>
<keyword evidence="2" id="KW-0812">Transmembrane</keyword>
<dbReference type="RefSeq" id="XP_021335890.1">
    <property type="nucleotide sequence ID" value="XM_021480215.2"/>
</dbReference>
<dbReference type="AlphaFoldDB" id="A0A0R4ID76"/>
<dbReference type="STRING" id="7955.ENSDARP00000130568"/>
<dbReference type="eggNOG" id="ENOG502S7X8">
    <property type="taxonomic scope" value="Eukaryota"/>
</dbReference>
<evidence type="ECO:0000259" key="3">
    <source>
        <dbReference type="PROSITE" id="PS50835"/>
    </source>
</evidence>
<keyword evidence="2" id="KW-1133">Transmembrane helix</keyword>
<evidence type="ECO:0000313" key="7">
    <source>
        <dbReference type="ZFIN" id="ZDB-GENE-121219-1"/>
    </source>
</evidence>
<dbReference type="Bgee" id="ENSDARG00000104691">
    <property type="expression patterns" value="Expressed in granulocyte and 9 other cell types or tissues"/>
</dbReference>
<dbReference type="InterPro" id="IPR003598">
    <property type="entry name" value="Ig_sub2"/>
</dbReference>
<gene>
    <name evidence="4 6 7" type="primary">cd79b</name>
</gene>
<feature type="transmembrane region" description="Helical" evidence="2">
    <location>
        <begin position="59"/>
        <end position="80"/>
    </location>
</feature>
<dbReference type="Gene3D" id="2.60.40.10">
    <property type="entry name" value="Immunoglobulins"/>
    <property type="match status" value="1"/>
</dbReference>
<dbReference type="RefSeq" id="XP_073774228.1">
    <property type="nucleotide sequence ID" value="XM_073918127.1"/>
</dbReference>
<dbReference type="InterPro" id="IPR013783">
    <property type="entry name" value="Ig-like_fold"/>
</dbReference>
<dbReference type="GO" id="GO:0050853">
    <property type="term" value="P:B cell receptor signaling pathway"/>
    <property type="evidence" value="ECO:0000318"/>
    <property type="project" value="GO_Central"/>
</dbReference>
<dbReference type="GO" id="GO:0009897">
    <property type="term" value="C:external side of plasma membrane"/>
    <property type="evidence" value="ECO:0000318"/>
    <property type="project" value="GO_Central"/>
</dbReference>
<dbReference type="PANTHER" id="PTHR14334">
    <property type="entry name" value="B-CELL ANTIGEN RECEPTOR COMPLEX-ASSOCIATED PROTEIN"/>
    <property type="match status" value="1"/>
</dbReference>
<dbReference type="OMA" id="PVHFICY"/>